<sequence>MMTPLHAHAGAADFYDDLLSDHFEEIEWLLEHRDALFRDGDLDWPEVDTFEERLWPKLEVLLGHGERGLAIAEEAAEGVVEDSARAGVFILAHRREGLAMLAAHADHDELEEDQEADFLIAHWFRGLEVGDADAVAALLEQKATSPHPSVRRHCARLIGYRRLQNRDLLQRLLADKVVGVQAEATLAAAKMGLTGVLEFAERGQRHAFDRGDTHSADLFALAQFLLGGKGPIHAARTRVKAGETLSQLEWALMAMAGDPADLPLLQQQGQQGEDANLHYLLLGIHGDAAVIPKLIAALASSAATAEAAADALYILTGAPLFNERWIAVPDNHVVALNRDLFPPDPTDLAWQDEDEAEDEEEEEPEEDEDADSPWDDAEDAEIESSLARADHDDAAFDANDGFHRRGIDTDASRWRVWLEQNGSSFQPGRRYRRGKAYGIAPLIDEIVDPTSPFDSRRRALWELAFLQQPSPGLLFEPDWWIRQQQPFVTWLKQWLEQQLQ</sequence>
<dbReference type="AlphaFoldDB" id="A0A8J7QBL4"/>
<protein>
    <recommendedName>
        <fullName evidence="4">TIGR02270 family protein</fullName>
    </recommendedName>
</protein>
<name>A0A8J7QBL4_9BACT</name>
<organism evidence="2 3">
    <name type="scientific">Acanthopleuribacter pedis</name>
    <dbReference type="NCBI Taxonomy" id="442870"/>
    <lineage>
        <taxon>Bacteria</taxon>
        <taxon>Pseudomonadati</taxon>
        <taxon>Acidobacteriota</taxon>
        <taxon>Holophagae</taxon>
        <taxon>Acanthopleuribacterales</taxon>
        <taxon>Acanthopleuribacteraceae</taxon>
        <taxon>Acanthopleuribacter</taxon>
    </lineage>
</organism>
<dbReference type="EMBL" id="JAFREP010000004">
    <property type="protein sequence ID" value="MBO1317951.1"/>
    <property type="molecule type" value="Genomic_DNA"/>
</dbReference>
<proteinExistence type="predicted"/>
<feature type="compositionally biased region" description="Acidic residues" evidence="1">
    <location>
        <begin position="350"/>
        <end position="382"/>
    </location>
</feature>
<evidence type="ECO:0000256" key="1">
    <source>
        <dbReference type="SAM" id="MobiDB-lite"/>
    </source>
</evidence>
<gene>
    <name evidence="2" type="ORF">J3U88_05715</name>
</gene>
<reference evidence="2" key="1">
    <citation type="submission" date="2021-03" db="EMBL/GenBank/DDBJ databases">
        <authorList>
            <person name="Wang G."/>
        </authorList>
    </citation>
    <scope>NUCLEOTIDE SEQUENCE</scope>
    <source>
        <strain evidence="2">KCTC 12899</strain>
    </source>
</reference>
<feature type="region of interest" description="Disordered" evidence="1">
    <location>
        <begin position="343"/>
        <end position="390"/>
    </location>
</feature>
<dbReference type="RefSeq" id="WP_207857469.1">
    <property type="nucleotide sequence ID" value="NZ_JAFREP010000004.1"/>
</dbReference>
<accession>A0A8J7QBL4</accession>
<evidence type="ECO:0008006" key="4">
    <source>
        <dbReference type="Google" id="ProtNLM"/>
    </source>
</evidence>
<evidence type="ECO:0000313" key="2">
    <source>
        <dbReference type="EMBL" id="MBO1317951.1"/>
    </source>
</evidence>
<keyword evidence="3" id="KW-1185">Reference proteome</keyword>
<comment type="caution">
    <text evidence="2">The sequence shown here is derived from an EMBL/GenBank/DDBJ whole genome shotgun (WGS) entry which is preliminary data.</text>
</comment>
<evidence type="ECO:0000313" key="3">
    <source>
        <dbReference type="Proteomes" id="UP000664417"/>
    </source>
</evidence>
<dbReference type="Proteomes" id="UP000664417">
    <property type="component" value="Unassembled WGS sequence"/>
</dbReference>